<accession>A0A6S6QVP4</accession>
<organism evidence="1 2">
    <name type="scientific">Anaerocolumna cellulosilytica</name>
    <dbReference type="NCBI Taxonomy" id="433286"/>
    <lineage>
        <taxon>Bacteria</taxon>
        <taxon>Bacillati</taxon>
        <taxon>Bacillota</taxon>
        <taxon>Clostridia</taxon>
        <taxon>Lachnospirales</taxon>
        <taxon>Lachnospiraceae</taxon>
        <taxon>Anaerocolumna</taxon>
    </lineage>
</organism>
<dbReference type="EMBL" id="AP023367">
    <property type="protein sequence ID" value="BCJ93756.1"/>
    <property type="molecule type" value="Genomic_DNA"/>
</dbReference>
<sequence length="207" mass="24672">MDVSSDDYLQSLIETIKKLDYINPDDIPNIDLYMDQVTTFMDEHLKGSKRYSEDKLLTKTMINNYTKNNLLPSPNKKKYSKEHILLLIFIYYFKNILTISDIQHIFNPLTEKYYGGGNKEIGLEAIYKEVFKYEEDQMDNLLKDVIRKFNKSRETFEDVKSEEDREFLNTFSFICMLCFDVYVKKQMIEKLVDESILDAKKKIKKEK</sequence>
<dbReference type="KEGG" id="acel:acsn021_13250"/>
<gene>
    <name evidence="1" type="ORF">acsn021_13250</name>
</gene>
<proteinExistence type="predicted"/>
<evidence type="ECO:0000313" key="2">
    <source>
        <dbReference type="Proteomes" id="UP000515561"/>
    </source>
</evidence>
<dbReference type="Proteomes" id="UP000515561">
    <property type="component" value="Chromosome"/>
</dbReference>
<dbReference type="RefSeq" id="WP_330601755.1">
    <property type="nucleotide sequence ID" value="NZ_AP023367.1"/>
</dbReference>
<evidence type="ECO:0000313" key="1">
    <source>
        <dbReference type="EMBL" id="BCJ93756.1"/>
    </source>
</evidence>
<keyword evidence="2" id="KW-1185">Reference proteome</keyword>
<dbReference type="AlphaFoldDB" id="A0A6S6QVP4"/>
<name>A0A6S6QVP4_9FIRM</name>
<reference evidence="1 2" key="1">
    <citation type="journal article" date="2016" name="Int. J. Syst. Evol. Microbiol.">
        <title>Descriptions of Anaerotaenia torta gen. nov., sp. nov. and Anaerocolumna cellulosilytica gen. nov., sp. nov. isolated from a methanogenic reactor of cattle waste.</title>
        <authorList>
            <person name="Uek A."/>
            <person name="Ohtaki Y."/>
            <person name="Kaku N."/>
            <person name="Ueki K."/>
        </authorList>
    </citation>
    <scope>NUCLEOTIDE SEQUENCE [LARGE SCALE GENOMIC DNA]</scope>
    <source>
        <strain evidence="1 2">SN021</strain>
    </source>
</reference>
<dbReference type="PANTHER" id="PTHR40056:SF1">
    <property type="entry name" value="DUF1836 DOMAIN-CONTAINING PROTEIN"/>
    <property type="match status" value="1"/>
</dbReference>
<protein>
    <submittedName>
        <fullName evidence="1">Uncharacterized protein</fullName>
    </submittedName>
</protein>
<dbReference type="Pfam" id="PF08876">
    <property type="entry name" value="DUF1836"/>
    <property type="match status" value="1"/>
</dbReference>
<dbReference type="PANTHER" id="PTHR40056">
    <property type="entry name" value="HYPOTHETICAL CYTOSOLIC PROTEIN"/>
    <property type="match status" value="1"/>
</dbReference>
<dbReference type="InterPro" id="IPR014975">
    <property type="entry name" value="DUF1836"/>
</dbReference>